<keyword evidence="2" id="KW-1185">Reference proteome</keyword>
<feature type="non-terminal residue" evidence="1">
    <location>
        <position position="1"/>
    </location>
</feature>
<accession>A0ACC3DE73</accession>
<gene>
    <name evidence="1" type="ORF">LTS18_002395</name>
</gene>
<comment type="caution">
    <text evidence="1">The sequence shown here is derived from an EMBL/GenBank/DDBJ whole genome shotgun (WGS) entry which is preliminary data.</text>
</comment>
<protein>
    <submittedName>
        <fullName evidence="1">Uncharacterized protein</fullName>
    </submittedName>
</protein>
<evidence type="ECO:0000313" key="2">
    <source>
        <dbReference type="Proteomes" id="UP001186974"/>
    </source>
</evidence>
<sequence>VCERAVRYFGKTEEYDRMLGEWRRKVQDNELWAVIKDQLRGYGLDNEPLGLAIRALKRWVKFEDGGGISVRKEADMQPYGEELWVTRLGKGLDRERLLSWIGQNWEEVKRREKARMKGEKNERAAGKGRVG</sequence>
<organism evidence="1 2">
    <name type="scientific">Coniosporium uncinatum</name>
    <dbReference type="NCBI Taxonomy" id="93489"/>
    <lineage>
        <taxon>Eukaryota</taxon>
        <taxon>Fungi</taxon>
        <taxon>Dikarya</taxon>
        <taxon>Ascomycota</taxon>
        <taxon>Pezizomycotina</taxon>
        <taxon>Dothideomycetes</taxon>
        <taxon>Dothideomycetes incertae sedis</taxon>
        <taxon>Coniosporium</taxon>
    </lineage>
</organism>
<dbReference type="Proteomes" id="UP001186974">
    <property type="component" value="Unassembled WGS sequence"/>
</dbReference>
<reference evidence="1" key="1">
    <citation type="submission" date="2024-09" db="EMBL/GenBank/DDBJ databases">
        <title>Black Yeasts Isolated from many extreme environments.</title>
        <authorList>
            <person name="Coleine C."/>
            <person name="Stajich J.E."/>
            <person name="Selbmann L."/>
        </authorList>
    </citation>
    <scope>NUCLEOTIDE SEQUENCE</scope>
    <source>
        <strain evidence="1">CCFEE 5737</strain>
    </source>
</reference>
<evidence type="ECO:0000313" key="1">
    <source>
        <dbReference type="EMBL" id="KAK3065788.1"/>
    </source>
</evidence>
<proteinExistence type="predicted"/>
<dbReference type="EMBL" id="JAWDJW010006209">
    <property type="protein sequence ID" value="KAK3065788.1"/>
    <property type="molecule type" value="Genomic_DNA"/>
</dbReference>
<name>A0ACC3DE73_9PEZI</name>